<organism evidence="2 3">
    <name type="scientific">Nitrogeniibacter mangrovi</name>
    <dbReference type="NCBI Taxonomy" id="2016596"/>
    <lineage>
        <taxon>Bacteria</taxon>
        <taxon>Pseudomonadati</taxon>
        <taxon>Pseudomonadota</taxon>
        <taxon>Betaproteobacteria</taxon>
        <taxon>Rhodocyclales</taxon>
        <taxon>Zoogloeaceae</taxon>
        <taxon>Nitrogeniibacter</taxon>
    </lineage>
</organism>
<dbReference type="InterPro" id="IPR052340">
    <property type="entry name" value="RNase_Y/CdgJ"/>
</dbReference>
<dbReference type="RefSeq" id="WP_173766681.1">
    <property type="nucleotide sequence ID" value="NZ_CP048836.1"/>
</dbReference>
<keyword evidence="3" id="KW-1185">Reference proteome</keyword>
<protein>
    <submittedName>
        <fullName evidence="2">HDOD domain-containing protein</fullName>
    </submittedName>
</protein>
<dbReference type="PANTHER" id="PTHR33525:SF3">
    <property type="entry name" value="RIBONUCLEASE Y"/>
    <property type="match status" value="1"/>
</dbReference>
<feature type="domain" description="HDOD" evidence="1">
    <location>
        <begin position="23"/>
        <end position="222"/>
    </location>
</feature>
<dbReference type="Proteomes" id="UP000501991">
    <property type="component" value="Chromosome"/>
</dbReference>
<dbReference type="InterPro" id="IPR013976">
    <property type="entry name" value="HDOD"/>
</dbReference>
<dbReference type="EMBL" id="CP048836">
    <property type="protein sequence ID" value="QID18737.1"/>
    <property type="molecule type" value="Genomic_DNA"/>
</dbReference>
<dbReference type="Gene3D" id="1.10.3210.10">
    <property type="entry name" value="Hypothetical protein af1432"/>
    <property type="match status" value="1"/>
</dbReference>
<accession>A0A6C1B5J0</accession>
<evidence type="ECO:0000313" key="2">
    <source>
        <dbReference type="EMBL" id="QID18737.1"/>
    </source>
</evidence>
<evidence type="ECO:0000313" key="3">
    <source>
        <dbReference type="Proteomes" id="UP000501991"/>
    </source>
</evidence>
<dbReference type="Pfam" id="PF08668">
    <property type="entry name" value="HDOD"/>
    <property type="match status" value="1"/>
</dbReference>
<sequence length="287" mass="32112">MLRIQHPLASLDAYVSCFSSEPIPVLKRTAQQLDALRAQEDAVSGKQLTAVVLSDPLMTLRLLSHMEQNRRRSQNHDITTIDRAIMMIGISPFFRIFADQPTLEARLADVPKALVGALRVIARARRAAHFARDWAILRHDLDVEEITVAALLHDAADVLCWTFAPELTQRVYDMQRLDRGLRSATAQREVFGFTASDLQLAITKAWHLPDLLVSLMDGDNAGNPRVRTVKLANHLARHSARGWDNAAIPDDLAAISDLLRVNRTQLIKHLAIPQEDAERLLPPDGEQ</sequence>
<proteinExistence type="predicted"/>
<dbReference type="SUPFAM" id="SSF109604">
    <property type="entry name" value="HD-domain/PDEase-like"/>
    <property type="match status" value="1"/>
</dbReference>
<dbReference type="AlphaFoldDB" id="A0A6C1B5J0"/>
<dbReference type="KEGG" id="azq:G3580_14555"/>
<evidence type="ECO:0000259" key="1">
    <source>
        <dbReference type="PROSITE" id="PS51833"/>
    </source>
</evidence>
<name>A0A6C1B5J0_9RHOO</name>
<reference evidence="2 3" key="1">
    <citation type="submission" date="2020-02" db="EMBL/GenBank/DDBJ databases">
        <title>Nitrogenibacter mangrovi gen. nov., sp. nov. isolated from mangrove sediment, a denitrifying betaproteobacterium.</title>
        <authorList>
            <person name="Liao H."/>
            <person name="Tian Y."/>
        </authorList>
    </citation>
    <scope>NUCLEOTIDE SEQUENCE [LARGE SCALE GENOMIC DNA]</scope>
    <source>
        <strain evidence="2 3">M9-3-2</strain>
    </source>
</reference>
<gene>
    <name evidence="2" type="ORF">G3580_14555</name>
</gene>
<dbReference type="PROSITE" id="PS51833">
    <property type="entry name" value="HDOD"/>
    <property type="match status" value="1"/>
</dbReference>
<dbReference type="PANTHER" id="PTHR33525">
    <property type="match status" value="1"/>
</dbReference>